<dbReference type="AlphaFoldDB" id="A0A8H6WI15"/>
<evidence type="ECO:0000313" key="2">
    <source>
        <dbReference type="EMBL" id="KAF7319409.1"/>
    </source>
</evidence>
<accession>A0A8H6WI15</accession>
<feature type="region of interest" description="Disordered" evidence="1">
    <location>
        <begin position="241"/>
        <end position="291"/>
    </location>
</feature>
<evidence type="ECO:0000256" key="1">
    <source>
        <dbReference type="SAM" id="MobiDB-lite"/>
    </source>
</evidence>
<dbReference type="EMBL" id="JACAZE010000003">
    <property type="protein sequence ID" value="KAF7319409.1"/>
    <property type="molecule type" value="Genomic_DNA"/>
</dbReference>
<feature type="compositionally biased region" description="Polar residues" evidence="1">
    <location>
        <begin position="84"/>
        <end position="96"/>
    </location>
</feature>
<protein>
    <submittedName>
        <fullName evidence="2">Uncharacterized protein</fullName>
    </submittedName>
</protein>
<name>A0A8H6WI15_MYCCL</name>
<sequence length="606" mass="63369">MSRTASSRTSQHSFRSGSSRSSFTGLTTEYEYAAAYGEPALSDSSSDEQIARAISESKKMGNRGSTLSRASSTSSWTFVGREPSVNSRASSISNGYSPAPTPTPRYAADEVVARSLARTWNVASVQSDIIHNPTFSPLSGPPLVVRSPSPAGSTSSISSSSTVYTYRQDNTKNGSPLSPLPLSARTLSAASSRSPSLRSLSSVSSIRTASSSVSRTASIASIISSVAVSSRHEPLDTATRTLRASLPPPLSRSVSSASTLSASSRHSSSTRASSSSRTSTSSRKSAMDDSTKAALAHLHDRLTKPIPCTNPGCGALIPPSPLDAITFPTSALTPSDPPRSLFFALHARCPACTQNHCRGCGQATGCDANCCAPVPSAPTRTHGQQRLITYPSASPCTVPTHCGAVRALGAATALLAFDRVHSAIKEHGRTADKALLAPLHALVFFVGPATQAQSQSSGLLLSQDEPDPALAELIRISLFPAYAASLLRAEANVGRWIDRAPAYEAVLKVLRALGDSAGCRSALLRPIISAESGLGEWFRTGRVAPYLRSSNGETLRALIRRLEGARAALLRLAGAVKFGPTVQQAHALCDAVLYLLLQDALGDAGE</sequence>
<feature type="region of interest" description="Disordered" evidence="1">
    <location>
        <begin position="136"/>
        <end position="180"/>
    </location>
</feature>
<reference evidence="2" key="1">
    <citation type="submission" date="2020-05" db="EMBL/GenBank/DDBJ databases">
        <title>Mycena genomes resolve the evolution of fungal bioluminescence.</title>
        <authorList>
            <person name="Tsai I.J."/>
        </authorList>
    </citation>
    <scope>NUCLEOTIDE SEQUENCE</scope>
    <source>
        <strain evidence="2">110903Hualien_Pintung</strain>
    </source>
</reference>
<gene>
    <name evidence="2" type="ORF">HMN09_00279100</name>
</gene>
<dbReference type="Proteomes" id="UP000613580">
    <property type="component" value="Unassembled WGS sequence"/>
</dbReference>
<proteinExistence type="predicted"/>
<organism evidence="2 3">
    <name type="scientific">Mycena chlorophos</name>
    <name type="common">Agaric fungus</name>
    <name type="synonym">Agaricus chlorophos</name>
    <dbReference type="NCBI Taxonomy" id="658473"/>
    <lineage>
        <taxon>Eukaryota</taxon>
        <taxon>Fungi</taxon>
        <taxon>Dikarya</taxon>
        <taxon>Basidiomycota</taxon>
        <taxon>Agaricomycotina</taxon>
        <taxon>Agaricomycetes</taxon>
        <taxon>Agaricomycetidae</taxon>
        <taxon>Agaricales</taxon>
        <taxon>Marasmiineae</taxon>
        <taxon>Mycenaceae</taxon>
        <taxon>Mycena</taxon>
    </lineage>
</organism>
<evidence type="ECO:0000313" key="3">
    <source>
        <dbReference type="Proteomes" id="UP000613580"/>
    </source>
</evidence>
<feature type="region of interest" description="Disordered" evidence="1">
    <location>
        <begin position="37"/>
        <end position="105"/>
    </location>
</feature>
<feature type="compositionally biased region" description="Low complexity" evidence="1">
    <location>
        <begin position="147"/>
        <end position="162"/>
    </location>
</feature>
<dbReference type="OrthoDB" id="47801at2759"/>
<keyword evidence="3" id="KW-1185">Reference proteome</keyword>
<feature type="compositionally biased region" description="Polar residues" evidence="1">
    <location>
        <begin position="163"/>
        <end position="174"/>
    </location>
</feature>
<comment type="caution">
    <text evidence="2">The sequence shown here is derived from an EMBL/GenBank/DDBJ whole genome shotgun (WGS) entry which is preliminary data.</text>
</comment>
<feature type="region of interest" description="Disordered" evidence="1">
    <location>
        <begin position="1"/>
        <end position="22"/>
    </location>
</feature>
<feature type="compositionally biased region" description="Low complexity" evidence="1">
    <location>
        <begin position="65"/>
        <end position="77"/>
    </location>
</feature>
<feature type="compositionally biased region" description="Low complexity" evidence="1">
    <location>
        <begin position="241"/>
        <end position="283"/>
    </location>
</feature>